<dbReference type="SUPFAM" id="SSF54862">
    <property type="entry name" value="4Fe-4S ferredoxins"/>
    <property type="match status" value="1"/>
</dbReference>
<feature type="transmembrane region" description="Helical" evidence="7">
    <location>
        <begin position="55"/>
        <end position="81"/>
    </location>
</feature>
<feature type="transmembrane region" description="Helical" evidence="7">
    <location>
        <begin position="252"/>
        <end position="274"/>
    </location>
</feature>
<evidence type="ECO:0000259" key="8">
    <source>
        <dbReference type="PROSITE" id="PS51379"/>
    </source>
</evidence>
<protein>
    <submittedName>
        <fullName evidence="9">Polyferredoxin</fullName>
    </submittedName>
</protein>
<dbReference type="PROSITE" id="PS51379">
    <property type="entry name" value="4FE4S_FER_2"/>
    <property type="match status" value="1"/>
</dbReference>
<evidence type="ECO:0000256" key="3">
    <source>
        <dbReference type="ARBA" id="ARBA00022723"/>
    </source>
</evidence>
<evidence type="ECO:0000313" key="10">
    <source>
        <dbReference type="Proteomes" id="UP001239167"/>
    </source>
</evidence>
<organism evidence="9 10">
    <name type="scientific">Pectinatus haikarae</name>
    <dbReference type="NCBI Taxonomy" id="349096"/>
    <lineage>
        <taxon>Bacteria</taxon>
        <taxon>Bacillati</taxon>
        <taxon>Bacillota</taxon>
        <taxon>Negativicutes</taxon>
        <taxon>Selenomonadales</taxon>
        <taxon>Selenomonadaceae</taxon>
        <taxon>Pectinatus</taxon>
    </lineage>
</organism>
<keyword evidence="7" id="KW-0812">Transmembrane</keyword>
<feature type="transmembrane region" description="Helical" evidence="7">
    <location>
        <begin position="21"/>
        <end position="39"/>
    </location>
</feature>
<evidence type="ECO:0000256" key="1">
    <source>
        <dbReference type="ARBA" id="ARBA00004236"/>
    </source>
</evidence>
<feature type="transmembrane region" description="Helical" evidence="7">
    <location>
        <begin position="102"/>
        <end position="124"/>
    </location>
</feature>
<dbReference type="InterPro" id="IPR052378">
    <property type="entry name" value="NosR_regulator"/>
</dbReference>
<keyword evidence="4" id="KW-0408">Iron</keyword>
<dbReference type="RefSeq" id="WP_307225181.1">
    <property type="nucleotide sequence ID" value="NZ_CP116940.1"/>
</dbReference>
<comment type="caution">
    <text evidence="9">The sequence shown here is derived from an EMBL/GenBank/DDBJ whole genome shotgun (WGS) entry which is preliminary data.</text>
</comment>
<evidence type="ECO:0000313" key="9">
    <source>
        <dbReference type="EMBL" id="MDQ0204850.1"/>
    </source>
</evidence>
<dbReference type="EMBL" id="JAUSUE010000022">
    <property type="protein sequence ID" value="MDQ0204850.1"/>
    <property type="molecule type" value="Genomic_DNA"/>
</dbReference>
<accession>A0ABT9YAH6</accession>
<feature type="transmembrane region" description="Helical" evidence="7">
    <location>
        <begin position="330"/>
        <end position="351"/>
    </location>
</feature>
<feature type="transmembrane region" description="Helical" evidence="7">
    <location>
        <begin position="289"/>
        <end position="310"/>
    </location>
</feature>
<keyword evidence="2" id="KW-1003">Cell membrane</keyword>
<dbReference type="Proteomes" id="UP001239167">
    <property type="component" value="Unassembled WGS sequence"/>
</dbReference>
<dbReference type="Pfam" id="PF12801">
    <property type="entry name" value="Fer4_5"/>
    <property type="match status" value="2"/>
</dbReference>
<dbReference type="Pfam" id="PF00037">
    <property type="entry name" value="Fer4"/>
    <property type="match status" value="1"/>
</dbReference>
<keyword evidence="10" id="KW-1185">Reference proteome</keyword>
<reference evidence="9 10" key="1">
    <citation type="submission" date="2023-07" db="EMBL/GenBank/DDBJ databases">
        <title>Genomic Encyclopedia of Type Strains, Phase IV (KMG-IV): sequencing the most valuable type-strain genomes for metagenomic binning, comparative biology and taxonomic classification.</title>
        <authorList>
            <person name="Goeker M."/>
        </authorList>
    </citation>
    <scope>NUCLEOTIDE SEQUENCE [LARGE SCALE GENOMIC DNA]</scope>
    <source>
        <strain evidence="9 10">DSM 16980</strain>
    </source>
</reference>
<evidence type="ECO:0000256" key="2">
    <source>
        <dbReference type="ARBA" id="ARBA00022475"/>
    </source>
</evidence>
<evidence type="ECO:0000256" key="7">
    <source>
        <dbReference type="SAM" id="Phobius"/>
    </source>
</evidence>
<keyword evidence="6 7" id="KW-0472">Membrane</keyword>
<keyword evidence="3" id="KW-0479">Metal-binding</keyword>
<evidence type="ECO:0000256" key="6">
    <source>
        <dbReference type="ARBA" id="ARBA00023136"/>
    </source>
</evidence>
<dbReference type="InterPro" id="IPR017896">
    <property type="entry name" value="4Fe4S_Fe-S-bd"/>
</dbReference>
<feature type="transmembrane region" description="Helical" evidence="7">
    <location>
        <begin position="422"/>
        <end position="442"/>
    </location>
</feature>
<gene>
    <name evidence="9" type="ORF">J2S01_002584</name>
</gene>
<keyword evidence="5" id="KW-0411">Iron-sulfur</keyword>
<keyword evidence="7" id="KW-1133">Transmembrane helix</keyword>
<sequence>MQTKINIFLKELLKSRWYPGIFRWPTAAVFAVIVYQLLFGDSSPHDNFGTAMTWIFWWSIIPLTFLVLGRFWCAICPFATLSDVIQKFVGNHRPVPRFLKKYGIWIIDFLYILITWNDHVFGMVENPRGSGIIMLLLITGVIISGAFFERRTWCRYLCFLGGLSGNYSRSASLELRGTPEKCQKCTVTACYKGGEKAPGCPMFEFPRTMQSNARCNFCGYCVKNCPNDSIKLSVRIPSKELWFIRKPRFDEAFLAVIIMGIVFVQNITMLDIWAQAQHHLEVFLGTNNYAITFTVIFAVAMSIPVALLYAASWFGSRLNKDSVHMNFARFGYALIPLDFAGHMAHNLFHLFAEGKSVFYSALSMFGFTSHPASTAVLSSGTIEIMQFLLLFLGAAGSVYTAYRIAKSSYGQTVRKKNSYIPYAVLLILLTLLNIYIFLLPMAHRT</sequence>
<dbReference type="PANTHER" id="PTHR30224:SF4">
    <property type="entry name" value="ELECTRON TRANSPORT PROTEIN YCCM-RELATED"/>
    <property type="match status" value="1"/>
</dbReference>
<feature type="transmembrane region" description="Helical" evidence="7">
    <location>
        <begin position="384"/>
        <end position="402"/>
    </location>
</feature>
<evidence type="ECO:0000256" key="5">
    <source>
        <dbReference type="ARBA" id="ARBA00023014"/>
    </source>
</evidence>
<comment type="subcellular location">
    <subcellularLocation>
        <location evidence="1">Cell membrane</location>
    </subcellularLocation>
</comment>
<evidence type="ECO:0000256" key="4">
    <source>
        <dbReference type="ARBA" id="ARBA00023004"/>
    </source>
</evidence>
<dbReference type="InterPro" id="IPR017900">
    <property type="entry name" value="4Fe4S_Fe_S_CS"/>
</dbReference>
<proteinExistence type="predicted"/>
<dbReference type="PANTHER" id="PTHR30224">
    <property type="entry name" value="ELECTRON TRANSPORT PROTEIN"/>
    <property type="match status" value="1"/>
</dbReference>
<feature type="transmembrane region" description="Helical" evidence="7">
    <location>
        <begin position="130"/>
        <end position="148"/>
    </location>
</feature>
<dbReference type="PROSITE" id="PS00198">
    <property type="entry name" value="4FE4S_FER_1"/>
    <property type="match status" value="1"/>
</dbReference>
<name>A0ABT9YAH6_9FIRM</name>
<feature type="domain" description="4Fe-4S ferredoxin-type" evidence="8">
    <location>
        <begin position="206"/>
        <end position="235"/>
    </location>
</feature>